<dbReference type="RefSeq" id="WP_130245536.1">
    <property type="nucleotide sequence ID" value="NZ_PPUZ01000039.1"/>
</dbReference>
<feature type="transmembrane region" description="Helical" evidence="7">
    <location>
        <begin position="299"/>
        <end position="317"/>
    </location>
</feature>
<dbReference type="Gene3D" id="1.20.1720.10">
    <property type="entry name" value="Multidrug resistance protein D"/>
    <property type="match status" value="1"/>
</dbReference>
<dbReference type="InterPro" id="IPR011701">
    <property type="entry name" value="MFS"/>
</dbReference>
<dbReference type="GO" id="GO:0005886">
    <property type="term" value="C:plasma membrane"/>
    <property type="evidence" value="ECO:0007669"/>
    <property type="project" value="UniProtKB-SubCell"/>
</dbReference>
<feature type="transmembrane region" description="Helical" evidence="7">
    <location>
        <begin position="177"/>
        <end position="199"/>
    </location>
</feature>
<dbReference type="CDD" id="cd17325">
    <property type="entry name" value="MFS_MdtG_SLC18_like"/>
    <property type="match status" value="1"/>
</dbReference>
<keyword evidence="2" id="KW-0813">Transport</keyword>
<dbReference type="PANTHER" id="PTHR23517">
    <property type="entry name" value="RESISTANCE PROTEIN MDTM, PUTATIVE-RELATED-RELATED"/>
    <property type="match status" value="1"/>
</dbReference>
<evidence type="ECO:0000256" key="3">
    <source>
        <dbReference type="ARBA" id="ARBA00022475"/>
    </source>
</evidence>
<reference evidence="9 10" key="1">
    <citation type="submission" date="2018-01" db="EMBL/GenBank/DDBJ databases">
        <title>Co-occurrence of chitin degradation, pigmentation and bioactivity in marine Pseudoalteromonas.</title>
        <authorList>
            <person name="Paulsen S."/>
            <person name="Gram L."/>
            <person name="Machado H."/>
        </authorList>
    </citation>
    <scope>NUCLEOTIDE SEQUENCE [LARGE SCALE GENOMIC DNA]</scope>
    <source>
        <strain evidence="9 10">S1946</strain>
    </source>
</reference>
<evidence type="ECO:0000313" key="10">
    <source>
        <dbReference type="Proteomes" id="UP000292345"/>
    </source>
</evidence>
<evidence type="ECO:0000256" key="2">
    <source>
        <dbReference type="ARBA" id="ARBA00022448"/>
    </source>
</evidence>
<feature type="transmembrane region" description="Helical" evidence="7">
    <location>
        <begin position="87"/>
        <end position="108"/>
    </location>
</feature>
<dbReference type="PROSITE" id="PS50850">
    <property type="entry name" value="MFS"/>
    <property type="match status" value="1"/>
</dbReference>
<evidence type="ECO:0000256" key="4">
    <source>
        <dbReference type="ARBA" id="ARBA00022692"/>
    </source>
</evidence>
<evidence type="ECO:0000256" key="1">
    <source>
        <dbReference type="ARBA" id="ARBA00004651"/>
    </source>
</evidence>
<comment type="caution">
    <text evidence="9">The sequence shown here is derived from an EMBL/GenBank/DDBJ whole genome shotgun (WGS) entry which is preliminary data.</text>
</comment>
<feature type="transmembrane region" description="Helical" evidence="7">
    <location>
        <begin position="152"/>
        <end position="171"/>
    </location>
</feature>
<dbReference type="SUPFAM" id="SSF103473">
    <property type="entry name" value="MFS general substrate transporter"/>
    <property type="match status" value="1"/>
</dbReference>
<dbReference type="Proteomes" id="UP000292345">
    <property type="component" value="Unassembled WGS sequence"/>
</dbReference>
<feature type="transmembrane region" description="Helical" evidence="7">
    <location>
        <begin position="323"/>
        <end position="345"/>
    </location>
</feature>
<evidence type="ECO:0000313" key="9">
    <source>
        <dbReference type="EMBL" id="RZM78447.1"/>
    </source>
</evidence>
<feature type="transmembrane region" description="Helical" evidence="7">
    <location>
        <begin position="265"/>
        <end position="287"/>
    </location>
</feature>
<dbReference type="EMBL" id="PPUZ01000039">
    <property type="protein sequence ID" value="RZM78447.1"/>
    <property type="molecule type" value="Genomic_DNA"/>
</dbReference>
<organism evidence="9 10">
    <name type="scientific">Pseudoalteromonas rubra</name>
    <dbReference type="NCBI Taxonomy" id="43658"/>
    <lineage>
        <taxon>Bacteria</taxon>
        <taxon>Pseudomonadati</taxon>
        <taxon>Pseudomonadota</taxon>
        <taxon>Gammaproteobacteria</taxon>
        <taxon>Alteromonadales</taxon>
        <taxon>Pseudoalteromonadaceae</taxon>
        <taxon>Pseudoalteromonas</taxon>
    </lineage>
</organism>
<feature type="transmembrane region" description="Helical" evidence="7">
    <location>
        <begin position="387"/>
        <end position="407"/>
    </location>
</feature>
<evidence type="ECO:0000259" key="8">
    <source>
        <dbReference type="PROSITE" id="PS50850"/>
    </source>
</evidence>
<comment type="subcellular location">
    <subcellularLocation>
        <location evidence="1">Cell membrane</location>
        <topology evidence="1">Multi-pass membrane protein</topology>
    </subcellularLocation>
</comment>
<feature type="transmembrane region" description="Helical" evidence="7">
    <location>
        <begin position="54"/>
        <end position="75"/>
    </location>
</feature>
<evidence type="ECO:0000256" key="6">
    <source>
        <dbReference type="ARBA" id="ARBA00023136"/>
    </source>
</evidence>
<feature type="domain" description="Major facilitator superfamily (MFS) profile" evidence="8">
    <location>
        <begin position="25"/>
        <end position="410"/>
    </location>
</feature>
<evidence type="ECO:0000256" key="5">
    <source>
        <dbReference type="ARBA" id="ARBA00022989"/>
    </source>
</evidence>
<sequence>MDVVLRDRTLMRMVGSLKARNITHPALVLCFVVLMLVTGTGIVAPLLVPYGTSLGLNGFMLGTLFFGFYAVRLLLATPIGILSDRLGVRNVLLISLVIYLVVASLYFIAANYPGLLSARLVHGLSSAMMLPMAMAYVGLLSPSGQEGRYMGYYNSAVFLANAIGPLLGGIIADNYGFVGAFASLFVLAAISLLICAFGLQPVKQQETEKPLKGKASSEPKNAEASAVVHSNVILLAMLLVGFSAAAFSMHSISFFVFYLDEIGIGTAYIGLLLSLYNLSIALTQVPFGKLADSGKNRVLLSLACIVVTLACVILPSVKHLYMIIVAILVAGLASSLALVISSAALTQIGKSHGMGTVMGKLSTVQSLGFAMTPLISGFLVDRFSSEYTFYLVASFWAIATLASFLIINKK</sequence>
<keyword evidence="4 7" id="KW-0812">Transmembrane</keyword>
<proteinExistence type="predicted"/>
<feature type="transmembrane region" description="Helical" evidence="7">
    <location>
        <begin position="120"/>
        <end position="140"/>
    </location>
</feature>
<accession>A0A4Q7EBB9</accession>
<gene>
    <name evidence="9" type="ORF">C3B51_14815</name>
</gene>
<feature type="transmembrane region" description="Helical" evidence="7">
    <location>
        <begin position="232"/>
        <end position="259"/>
    </location>
</feature>
<dbReference type="AlphaFoldDB" id="A0A4Q7EBB9"/>
<dbReference type="InterPro" id="IPR036259">
    <property type="entry name" value="MFS_trans_sf"/>
</dbReference>
<keyword evidence="5 7" id="KW-1133">Transmembrane helix</keyword>
<dbReference type="InterPro" id="IPR050171">
    <property type="entry name" value="MFS_Transporters"/>
</dbReference>
<dbReference type="Pfam" id="PF07690">
    <property type="entry name" value="MFS_1"/>
    <property type="match status" value="1"/>
</dbReference>
<feature type="transmembrane region" description="Helical" evidence="7">
    <location>
        <begin position="21"/>
        <end position="48"/>
    </location>
</feature>
<name>A0A4Q7EBB9_9GAMM</name>
<dbReference type="GO" id="GO:0022857">
    <property type="term" value="F:transmembrane transporter activity"/>
    <property type="evidence" value="ECO:0007669"/>
    <property type="project" value="InterPro"/>
</dbReference>
<dbReference type="Gene3D" id="1.20.1250.20">
    <property type="entry name" value="MFS general substrate transporter like domains"/>
    <property type="match status" value="1"/>
</dbReference>
<dbReference type="InterPro" id="IPR020846">
    <property type="entry name" value="MFS_dom"/>
</dbReference>
<evidence type="ECO:0000256" key="7">
    <source>
        <dbReference type="SAM" id="Phobius"/>
    </source>
</evidence>
<feature type="transmembrane region" description="Helical" evidence="7">
    <location>
        <begin position="357"/>
        <end position="375"/>
    </location>
</feature>
<keyword evidence="6 7" id="KW-0472">Membrane</keyword>
<protein>
    <recommendedName>
        <fullName evidence="8">Major facilitator superfamily (MFS) profile domain-containing protein</fullName>
    </recommendedName>
</protein>
<dbReference type="PANTHER" id="PTHR23517:SF3">
    <property type="entry name" value="INTEGRAL MEMBRANE TRANSPORT PROTEIN"/>
    <property type="match status" value="1"/>
</dbReference>
<keyword evidence="3" id="KW-1003">Cell membrane</keyword>